<dbReference type="Pfam" id="PF03993">
    <property type="entry name" value="DUF349"/>
    <property type="match status" value="3"/>
</dbReference>
<dbReference type="InterPro" id="IPR007139">
    <property type="entry name" value="DUF349"/>
</dbReference>
<evidence type="ECO:0000256" key="1">
    <source>
        <dbReference type="SAM" id="Coils"/>
    </source>
</evidence>
<dbReference type="AlphaFoldDB" id="A0A6J6QAX8"/>
<accession>A0A6J6QAX8</accession>
<evidence type="ECO:0000313" key="2">
    <source>
        <dbReference type="EMBL" id="CAB4334430.1"/>
    </source>
</evidence>
<name>A0A6J6QAX8_9ZZZZ</name>
<organism evidence="4">
    <name type="scientific">freshwater metagenome</name>
    <dbReference type="NCBI Taxonomy" id="449393"/>
    <lineage>
        <taxon>unclassified sequences</taxon>
        <taxon>metagenomes</taxon>
        <taxon>ecological metagenomes</taxon>
    </lineage>
</organism>
<dbReference type="EMBL" id="CAESAI010000007">
    <property type="protein sequence ID" value="CAB4334430.1"/>
    <property type="molecule type" value="Genomic_DNA"/>
</dbReference>
<reference evidence="4" key="1">
    <citation type="submission" date="2020-05" db="EMBL/GenBank/DDBJ databases">
        <authorList>
            <person name="Chiriac C."/>
            <person name="Salcher M."/>
            <person name="Ghai R."/>
            <person name="Kavagutti S V."/>
        </authorList>
    </citation>
    <scope>NUCLEOTIDE SEQUENCE</scope>
</reference>
<dbReference type="EMBL" id="CAEZYC010000026">
    <property type="protein sequence ID" value="CAB4706583.1"/>
    <property type="molecule type" value="Genomic_DNA"/>
</dbReference>
<evidence type="ECO:0000313" key="3">
    <source>
        <dbReference type="EMBL" id="CAB4342236.1"/>
    </source>
</evidence>
<protein>
    <submittedName>
        <fullName evidence="4">Unannotated protein</fullName>
    </submittedName>
</protein>
<evidence type="ECO:0000313" key="6">
    <source>
        <dbReference type="EMBL" id="CAB4850867.1"/>
    </source>
</evidence>
<feature type="coiled-coil region" evidence="1">
    <location>
        <begin position="331"/>
        <end position="381"/>
    </location>
</feature>
<dbReference type="EMBL" id="CAFBPK010000011">
    <property type="protein sequence ID" value="CAB5019240.1"/>
    <property type="molecule type" value="Genomic_DNA"/>
</dbReference>
<sequence length="419" mass="46178">MGPEIIKDTAMTTSNEFGYVDEEGNVFLNGTSGPTKIGQYAAGEPTDGLAFFTKRYHDLVSEIELASARLKDGKGNLDSVTALVEKINQSLESPNLLGDFDKLKAGRDSLLVGFEERKVAAAAKKAEVKAAALAKREEIVALAESLANSTAWKVTGEKFKELLDQWKKLPTGDRGKEQELWKRFSHARSAFDKARRAYFSTLDAGRAEAVTAKKAMVKKAHELADSTEWAATTTSYKQLMDDWKGVARAAKNEEEKLWAEFKAAQDKFFANRNAANSVRDEEFGKNLEVKLELLKRAEALLPITNVDAAKATLREIQEAWEKAGHVPRNDKDKIEKRLKSVEDAIRKVQEEHWHRTKPEVVDRANTLVTSFEASIAKLEKQKLAAETAGKTDDAAKIGQQISQAQGLLEAAKSGAATLG</sequence>
<evidence type="ECO:0000313" key="7">
    <source>
        <dbReference type="EMBL" id="CAB5019240.1"/>
    </source>
</evidence>
<dbReference type="EMBL" id="CAFAAO010000006">
    <property type="protein sequence ID" value="CAB4800681.1"/>
    <property type="molecule type" value="Genomic_DNA"/>
</dbReference>
<keyword evidence="1" id="KW-0175">Coiled coil</keyword>
<dbReference type="EMBL" id="CAFBIX010000083">
    <property type="protein sequence ID" value="CAB4850867.1"/>
    <property type="molecule type" value="Genomic_DNA"/>
</dbReference>
<evidence type="ECO:0000313" key="4">
    <source>
        <dbReference type="EMBL" id="CAB4706583.1"/>
    </source>
</evidence>
<gene>
    <name evidence="4" type="ORF">UFOPK2648_00629</name>
    <name evidence="5" type="ORF">UFOPK3037_00618</name>
    <name evidence="6" type="ORF">UFOPK3278_01337</name>
    <name evidence="2" type="ORF">UFOPK3406_00473</name>
    <name evidence="3" type="ORF">UFOPK3925_01103</name>
    <name evidence="7" type="ORF">UFOPK4097_00824</name>
</gene>
<evidence type="ECO:0000313" key="5">
    <source>
        <dbReference type="EMBL" id="CAB4800681.1"/>
    </source>
</evidence>
<dbReference type="EMBL" id="CAESAD010000008">
    <property type="protein sequence ID" value="CAB4342236.1"/>
    <property type="molecule type" value="Genomic_DNA"/>
</dbReference>
<proteinExistence type="predicted"/>